<dbReference type="InterPro" id="IPR042171">
    <property type="entry name" value="Acyl-CoA_hotdog"/>
</dbReference>
<evidence type="ECO:0000313" key="3">
    <source>
        <dbReference type="EMBL" id="GEC98130.1"/>
    </source>
</evidence>
<reference evidence="3 4" key="1">
    <citation type="submission" date="2019-06" db="EMBL/GenBank/DDBJ databases">
        <title>Whole genome shotgun sequence of Kocuria varians NBRC 15358.</title>
        <authorList>
            <person name="Hosoyama A."/>
            <person name="Uohara A."/>
            <person name="Ohji S."/>
            <person name="Ichikawa N."/>
        </authorList>
    </citation>
    <scope>NUCLEOTIDE SEQUENCE [LARGE SCALE GENOMIC DNA]</scope>
    <source>
        <strain evidence="3 4">NBRC 15358</strain>
    </source>
</reference>
<name>A0A4Y4D5T4_KOCVA</name>
<dbReference type="Gene3D" id="2.40.160.210">
    <property type="entry name" value="Acyl-CoA thioesterase, double hotdog domain"/>
    <property type="match status" value="1"/>
</dbReference>
<comment type="caution">
    <text evidence="3">The sequence shown here is derived from an EMBL/GenBank/DDBJ whole genome shotgun (WGS) entry which is preliminary data.</text>
</comment>
<evidence type="ECO:0000259" key="2">
    <source>
        <dbReference type="Pfam" id="PF20789"/>
    </source>
</evidence>
<feature type="domain" description="Acyl-CoA thioesterase-like N-terminal HotDog" evidence="1">
    <location>
        <begin position="39"/>
        <end position="120"/>
    </location>
</feature>
<dbReference type="Pfam" id="PF13622">
    <property type="entry name" value="4HBT_3"/>
    <property type="match status" value="1"/>
</dbReference>
<organism evidence="3 4">
    <name type="scientific">Kocuria varians</name>
    <name type="common">Micrococcus varians</name>
    <dbReference type="NCBI Taxonomy" id="1272"/>
    <lineage>
        <taxon>Bacteria</taxon>
        <taxon>Bacillati</taxon>
        <taxon>Actinomycetota</taxon>
        <taxon>Actinomycetes</taxon>
        <taxon>Micrococcales</taxon>
        <taxon>Micrococcaceae</taxon>
        <taxon>Kocuria</taxon>
    </lineage>
</organism>
<protein>
    <submittedName>
        <fullName evidence="3">Thioesterase</fullName>
    </submittedName>
</protein>
<dbReference type="Proteomes" id="UP000315730">
    <property type="component" value="Unassembled WGS sequence"/>
</dbReference>
<proteinExistence type="predicted"/>
<feature type="domain" description="Acyl-CoA thioesterase-like C-terminal" evidence="2">
    <location>
        <begin position="141"/>
        <end position="270"/>
    </location>
</feature>
<evidence type="ECO:0000313" key="4">
    <source>
        <dbReference type="Proteomes" id="UP000315730"/>
    </source>
</evidence>
<dbReference type="AlphaFoldDB" id="A0A4Y4D5T4"/>
<dbReference type="InterPro" id="IPR049449">
    <property type="entry name" value="TesB_ACOT8-like_N"/>
</dbReference>
<dbReference type="InterPro" id="IPR049450">
    <property type="entry name" value="ACOT8-like_C"/>
</dbReference>
<evidence type="ECO:0000259" key="1">
    <source>
        <dbReference type="Pfam" id="PF13622"/>
    </source>
</evidence>
<keyword evidence="4" id="KW-1185">Reference proteome</keyword>
<accession>A0A4Y4D5T4</accession>
<dbReference type="SUPFAM" id="SSF54637">
    <property type="entry name" value="Thioesterase/thiol ester dehydrase-isomerase"/>
    <property type="match status" value="1"/>
</dbReference>
<dbReference type="STRING" id="1272.GCA_900014985_01401"/>
<gene>
    <name evidence="3" type="ORF">KVA01_02850</name>
</gene>
<dbReference type="RefSeq" id="WP_068469155.1">
    <property type="nucleotide sequence ID" value="NZ_BJNW01000002.1"/>
</dbReference>
<sequence length="274" mass="29576">MSDEQQPAGHLGINGEDVPAAHYVRTGEHSFRTTVHTQGAWSPLEQHMAASSGLLVHEIERNHPREDMLPVRFSYDILGFIAGGDIEVHTRVLRPGKTIELVEATMSSGGRDCIRLSMWRLTTSDTSDVAGGEIEPMTPLEDCDPLDMSEVWNGGFIASLEGRVAGTPRPGSGAGWLRITNAVVEGEESSNTARFLSAVDSANGIAPRAEIGPWAFPNVDLSIHMFRAPVSDWVGLDVNVEFGPDGVGLTHSQLFDEQGPIGRVAQALTVRRMG</sequence>
<dbReference type="Pfam" id="PF20789">
    <property type="entry name" value="4HBT_3C"/>
    <property type="match status" value="1"/>
</dbReference>
<dbReference type="OrthoDB" id="1413770at2"/>
<dbReference type="EMBL" id="BJNW01000002">
    <property type="protein sequence ID" value="GEC98130.1"/>
    <property type="molecule type" value="Genomic_DNA"/>
</dbReference>
<dbReference type="InterPro" id="IPR029069">
    <property type="entry name" value="HotDog_dom_sf"/>
</dbReference>